<dbReference type="Pfam" id="PF00027">
    <property type="entry name" value="cNMP_binding"/>
    <property type="match status" value="1"/>
</dbReference>
<keyword evidence="4" id="KW-1133">Transmembrane helix</keyword>
<evidence type="ECO:0000256" key="5">
    <source>
        <dbReference type="ARBA" id="ARBA00023065"/>
    </source>
</evidence>
<evidence type="ECO:0000256" key="8">
    <source>
        <dbReference type="ARBA" id="ARBA00023303"/>
    </source>
</evidence>
<feature type="region of interest" description="Disordered" evidence="9">
    <location>
        <begin position="251"/>
        <end position="278"/>
    </location>
</feature>
<evidence type="ECO:0000256" key="2">
    <source>
        <dbReference type="ARBA" id="ARBA00022448"/>
    </source>
</evidence>
<keyword evidence="6" id="KW-0472">Membrane</keyword>
<evidence type="ECO:0000256" key="6">
    <source>
        <dbReference type="ARBA" id="ARBA00023136"/>
    </source>
</evidence>
<evidence type="ECO:0000256" key="9">
    <source>
        <dbReference type="SAM" id="MobiDB-lite"/>
    </source>
</evidence>
<name>A0A0D6LYJ5_9BILA</name>
<keyword evidence="13" id="KW-1185">Reference proteome</keyword>
<feature type="signal peptide" evidence="10">
    <location>
        <begin position="1"/>
        <end position="17"/>
    </location>
</feature>
<evidence type="ECO:0000313" key="12">
    <source>
        <dbReference type="EMBL" id="EPB75181.1"/>
    </source>
</evidence>
<feature type="compositionally biased region" description="Acidic residues" evidence="9">
    <location>
        <begin position="253"/>
        <end position="271"/>
    </location>
</feature>
<dbReference type="GO" id="GO:0005223">
    <property type="term" value="F:intracellularly cGMP-activated cation channel activity"/>
    <property type="evidence" value="ECO:0007669"/>
    <property type="project" value="TreeGrafter"/>
</dbReference>
<dbReference type="FunFam" id="2.60.120.10:FF:000078">
    <property type="entry name" value="Cyclic nucleotide-gated channel"/>
    <property type="match status" value="1"/>
</dbReference>
<evidence type="ECO:0000256" key="7">
    <source>
        <dbReference type="ARBA" id="ARBA00023286"/>
    </source>
</evidence>
<dbReference type="PANTHER" id="PTHR45638:SF1">
    <property type="entry name" value="CYCLIC NUCLEOTIDE-GATED ION CHANNEL SUBUNIT B, ISOFORM A"/>
    <property type="match status" value="1"/>
</dbReference>
<keyword evidence="3" id="KW-0812">Transmembrane</keyword>
<evidence type="ECO:0000256" key="3">
    <source>
        <dbReference type="ARBA" id="ARBA00022692"/>
    </source>
</evidence>
<dbReference type="InterPro" id="IPR000595">
    <property type="entry name" value="cNMP-bd_dom"/>
</dbReference>
<dbReference type="GO" id="GO:0005222">
    <property type="term" value="F:intracellularly cAMP-activated cation channel activity"/>
    <property type="evidence" value="ECO:0007669"/>
    <property type="project" value="TreeGrafter"/>
</dbReference>
<dbReference type="PROSITE" id="PS00888">
    <property type="entry name" value="CNMP_BINDING_1"/>
    <property type="match status" value="1"/>
</dbReference>
<feature type="chain" id="PRO_5002307581" evidence="10">
    <location>
        <begin position="18"/>
        <end position="278"/>
    </location>
</feature>
<dbReference type="PANTHER" id="PTHR45638">
    <property type="entry name" value="CYCLIC NUCLEOTIDE-GATED CATION CHANNEL SUBUNIT A"/>
    <property type="match status" value="1"/>
</dbReference>
<evidence type="ECO:0000256" key="10">
    <source>
        <dbReference type="SAM" id="SignalP"/>
    </source>
</evidence>
<keyword evidence="5" id="KW-0406">Ion transport</keyword>
<dbReference type="PROSITE" id="PS00889">
    <property type="entry name" value="CNMP_BINDING_2"/>
    <property type="match status" value="1"/>
</dbReference>
<keyword evidence="7" id="KW-1071">Ligand-gated ion channel</keyword>
<dbReference type="InterPro" id="IPR050866">
    <property type="entry name" value="CNG_cation_channel"/>
</dbReference>
<evidence type="ECO:0000259" key="11">
    <source>
        <dbReference type="PROSITE" id="PS50042"/>
    </source>
</evidence>
<dbReference type="GO" id="GO:0044877">
    <property type="term" value="F:protein-containing complex binding"/>
    <property type="evidence" value="ECO:0007669"/>
    <property type="project" value="TreeGrafter"/>
</dbReference>
<dbReference type="InterPro" id="IPR018490">
    <property type="entry name" value="cNMP-bd_dom_sf"/>
</dbReference>
<evidence type="ECO:0000256" key="1">
    <source>
        <dbReference type="ARBA" id="ARBA00004141"/>
    </source>
</evidence>
<keyword evidence="8" id="KW-0407">Ion channel</keyword>
<dbReference type="CDD" id="cd00038">
    <property type="entry name" value="CAP_ED"/>
    <property type="match status" value="1"/>
</dbReference>
<dbReference type="SMART" id="SM00100">
    <property type="entry name" value="cNMP"/>
    <property type="match status" value="1"/>
</dbReference>
<evidence type="ECO:0000313" key="13">
    <source>
        <dbReference type="Proteomes" id="UP000054495"/>
    </source>
</evidence>
<reference evidence="12 13" key="1">
    <citation type="submission" date="2013-05" db="EMBL/GenBank/DDBJ databases">
        <title>Draft genome of the parasitic nematode Anyclostoma ceylanicum.</title>
        <authorList>
            <person name="Mitreva M."/>
        </authorList>
    </citation>
    <scope>NUCLEOTIDE SEQUENCE [LARGE SCALE GENOMIC DNA]</scope>
</reference>
<dbReference type="AlphaFoldDB" id="A0A0D6LYJ5"/>
<comment type="subcellular location">
    <subcellularLocation>
        <location evidence="1">Membrane</location>
        <topology evidence="1">Multi-pass membrane protein</topology>
    </subcellularLocation>
</comment>
<keyword evidence="2" id="KW-0813">Transport</keyword>
<keyword evidence="10" id="KW-0732">Signal</keyword>
<dbReference type="PROSITE" id="PS50042">
    <property type="entry name" value="CNMP_BINDING_3"/>
    <property type="match status" value="1"/>
</dbReference>
<dbReference type="GO" id="GO:0005886">
    <property type="term" value="C:plasma membrane"/>
    <property type="evidence" value="ECO:0007669"/>
    <property type="project" value="TreeGrafter"/>
</dbReference>
<dbReference type="Proteomes" id="UP000054495">
    <property type="component" value="Unassembled WGS sequence"/>
</dbReference>
<dbReference type="InterPro" id="IPR014710">
    <property type="entry name" value="RmlC-like_jellyroll"/>
</dbReference>
<dbReference type="GO" id="GO:0017071">
    <property type="term" value="C:intracellular cyclic nucleotide activated cation channel complex"/>
    <property type="evidence" value="ECO:0007669"/>
    <property type="project" value="TreeGrafter"/>
</dbReference>
<organism evidence="12 13">
    <name type="scientific">Ancylostoma ceylanicum</name>
    <dbReference type="NCBI Taxonomy" id="53326"/>
    <lineage>
        <taxon>Eukaryota</taxon>
        <taxon>Metazoa</taxon>
        <taxon>Ecdysozoa</taxon>
        <taxon>Nematoda</taxon>
        <taxon>Chromadorea</taxon>
        <taxon>Rhabditida</taxon>
        <taxon>Rhabditina</taxon>
        <taxon>Rhabditomorpha</taxon>
        <taxon>Strongyloidea</taxon>
        <taxon>Ancylostomatidae</taxon>
        <taxon>Ancylostomatinae</taxon>
        <taxon>Ancylostoma</taxon>
    </lineage>
</organism>
<accession>A0A0D6LYJ5</accession>
<dbReference type="SUPFAM" id="SSF51206">
    <property type="entry name" value="cAMP-binding domain-like"/>
    <property type="match status" value="1"/>
</dbReference>
<dbReference type="InterPro" id="IPR018488">
    <property type="entry name" value="cNMP-bd_CS"/>
</dbReference>
<sequence>MTCSWMMGVFVFALLLGQDCDRALLRDLVLKLRPVIFLPGDMICKKGDVGKEMYIVNQGVLQVVGGENNMTVFAELTQGSVFGEISLLAIGGNNRRTASIRAKGYATLFVLAKEDLNDVIKYYPQAQILLKRKAAYVLPPQSHHDLFFRNPLCCSQMLKNDKKTETTTVEERGLQETCRLSGLGTPRMLRVVAKVLSPEKQSTAQLQEAIHKGGGSNTFSLHREWVAHISFPCLDHRRRVSLYPWSTIHNEDLSDDSAFEGGSEDEEDEVSDEKSKDD</sequence>
<dbReference type="Gene3D" id="2.60.120.10">
    <property type="entry name" value="Jelly Rolls"/>
    <property type="match status" value="1"/>
</dbReference>
<feature type="domain" description="Cyclic nucleotide-binding" evidence="11">
    <location>
        <begin position="16"/>
        <end position="120"/>
    </location>
</feature>
<gene>
    <name evidence="12" type="ORF">ANCCEY_05752</name>
</gene>
<dbReference type="EMBL" id="KE124912">
    <property type="protein sequence ID" value="EPB75181.1"/>
    <property type="molecule type" value="Genomic_DNA"/>
</dbReference>
<evidence type="ECO:0000256" key="4">
    <source>
        <dbReference type="ARBA" id="ARBA00022989"/>
    </source>
</evidence>
<protein>
    <submittedName>
        <fullName evidence="12">Cyclic nucleotide-binding domain protein</fullName>
    </submittedName>
</protein>
<dbReference type="GO" id="GO:0030553">
    <property type="term" value="F:cGMP binding"/>
    <property type="evidence" value="ECO:0007669"/>
    <property type="project" value="TreeGrafter"/>
</dbReference>
<proteinExistence type="predicted"/>